<sequence>MALEKLDCAGGATGRPDAEAIPAPGETVRRLDMLPIPAALLALGAGGLAIEASNRAFHDAGFALDRRPSALVRALGTEIEDFLASDADQYEMTWQAGDPIECRHYRVTLARAHHSGATRCLVTLVDRTAEVRTEQHLRREMLTDSLTGLPNRAGFSDRLESMIEAGKVASCAVLVVDLDRFSRVNACLGALAGDELLITVARRIKGALRVRDTLARIGGDEFGILMAIDETPDEADRVAARIRSALATPFRLSDLEFHIDCAIGVAFGTACLDDPDVLIRHAQFAVKRSKTSGLVEAYQPRALTLAHAQFEMETALRRAIDNGDLRLTFQPICDLGTGLVTGFEALARWTDETGTAHPPSDFIPVAEESGLIVPLGRWALDKAAATLVEWDARAGGDCGVRVAVNLSAIQLQRDDIAPVVERVVDSSGLTGNRLTLELTESAFITDPDRIARTMHALKEIGCTVAMDDFGTGYSNLASLQKLPIDVLKIDQSFIMGLLADRDKVAIVRAILSLAQALGMDTTAEGVETPELAQTLTALGCTYGQGYAFARALDPDAAYAYLVARNHSSAA</sequence>
<dbReference type="InterPro" id="IPR035919">
    <property type="entry name" value="EAL_sf"/>
</dbReference>
<dbReference type="SMART" id="SM00052">
    <property type="entry name" value="EAL"/>
    <property type="match status" value="1"/>
</dbReference>
<feature type="domain" description="GGDEF" evidence="2">
    <location>
        <begin position="169"/>
        <end position="300"/>
    </location>
</feature>
<dbReference type="EMBL" id="QXDC01000003">
    <property type="protein sequence ID" value="RIA43611.1"/>
    <property type="molecule type" value="Genomic_DNA"/>
</dbReference>
<dbReference type="InterPro" id="IPR029787">
    <property type="entry name" value="Nucleotide_cyclase"/>
</dbReference>
<dbReference type="Gene3D" id="3.30.70.270">
    <property type="match status" value="1"/>
</dbReference>
<dbReference type="SMART" id="SM00267">
    <property type="entry name" value="GGDEF"/>
    <property type="match status" value="1"/>
</dbReference>
<dbReference type="CDD" id="cd01949">
    <property type="entry name" value="GGDEF"/>
    <property type="match status" value="1"/>
</dbReference>
<dbReference type="PROSITE" id="PS50887">
    <property type="entry name" value="GGDEF"/>
    <property type="match status" value="1"/>
</dbReference>
<gene>
    <name evidence="3" type="ORF">DFR49_1835</name>
</gene>
<dbReference type="SUPFAM" id="SSF55073">
    <property type="entry name" value="Nucleotide cyclase"/>
    <property type="match status" value="1"/>
</dbReference>
<accession>A0A397PDB8</accession>
<dbReference type="InterPro" id="IPR052155">
    <property type="entry name" value="Biofilm_reg_signaling"/>
</dbReference>
<evidence type="ECO:0000259" key="2">
    <source>
        <dbReference type="PROSITE" id="PS50887"/>
    </source>
</evidence>
<evidence type="ECO:0000313" key="3">
    <source>
        <dbReference type="EMBL" id="RIA43611.1"/>
    </source>
</evidence>
<dbReference type="PANTHER" id="PTHR44757">
    <property type="entry name" value="DIGUANYLATE CYCLASE DGCP"/>
    <property type="match status" value="1"/>
</dbReference>
<comment type="caution">
    <text evidence="3">The sequence shown here is derived from an EMBL/GenBank/DDBJ whole genome shotgun (WGS) entry which is preliminary data.</text>
</comment>
<organism evidence="3 4">
    <name type="scientific">Hephaestia caeni</name>
    <dbReference type="NCBI Taxonomy" id="645617"/>
    <lineage>
        <taxon>Bacteria</taxon>
        <taxon>Pseudomonadati</taxon>
        <taxon>Pseudomonadota</taxon>
        <taxon>Alphaproteobacteria</taxon>
        <taxon>Sphingomonadales</taxon>
        <taxon>Sphingomonadaceae</taxon>
        <taxon>Hephaestia</taxon>
    </lineage>
</organism>
<feature type="domain" description="EAL" evidence="1">
    <location>
        <begin position="309"/>
        <end position="565"/>
    </location>
</feature>
<evidence type="ECO:0000259" key="1">
    <source>
        <dbReference type="PROSITE" id="PS50883"/>
    </source>
</evidence>
<dbReference type="PANTHER" id="PTHR44757:SF2">
    <property type="entry name" value="BIOFILM ARCHITECTURE MAINTENANCE PROTEIN MBAA"/>
    <property type="match status" value="1"/>
</dbReference>
<dbReference type="SUPFAM" id="SSF141868">
    <property type="entry name" value="EAL domain-like"/>
    <property type="match status" value="1"/>
</dbReference>
<dbReference type="OrthoDB" id="9814202at2"/>
<dbReference type="AlphaFoldDB" id="A0A397PDB8"/>
<dbReference type="InterPro" id="IPR043128">
    <property type="entry name" value="Rev_trsase/Diguanyl_cyclase"/>
</dbReference>
<reference evidence="3 4" key="1">
    <citation type="submission" date="2018-08" db="EMBL/GenBank/DDBJ databases">
        <title>Genomic Encyclopedia of Type Strains, Phase IV (KMG-IV): sequencing the most valuable type-strain genomes for metagenomic binning, comparative biology and taxonomic classification.</title>
        <authorList>
            <person name="Goeker M."/>
        </authorList>
    </citation>
    <scope>NUCLEOTIDE SEQUENCE [LARGE SCALE GENOMIC DNA]</scope>
    <source>
        <strain evidence="3 4">DSM 25527</strain>
    </source>
</reference>
<dbReference type="Gene3D" id="3.20.20.450">
    <property type="entry name" value="EAL domain"/>
    <property type="match status" value="1"/>
</dbReference>
<dbReference type="InterPro" id="IPR000160">
    <property type="entry name" value="GGDEF_dom"/>
</dbReference>
<dbReference type="PROSITE" id="PS50883">
    <property type="entry name" value="EAL"/>
    <property type="match status" value="1"/>
</dbReference>
<proteinExistence type="predicted"/>
<dbReference type="NCBIfam" id="TIGR00254">
    <property type="entry name" value="GGDEF"/>
    <property type="match status" value="1"/>
</dbReference>
<dbReference type="CDD" id="cd01948">
    <property type="entry name" value="EAL"/>
    <property type="match status" value="1"/>
</dbReference>
<evidence type="ECO:0000313" key="4">
    <source>
        <dbReference type="Proteomes" id="UP000266568"/>
    </source>
</evidence>
<dbReference type="Pfam" id="PF00563">
    <property type="entry name" value="EAL"/>
    <property type="match status" value="1"/>
</dbReference>
<dbReference type="Pfam" id="PF00990">
    <property type="entry name" value="GGDEF"/>
    <property type="match status" value="1"/>
</dbReference>
<name>A0A397PDB8_9SPHN</name>
<dbReference type="Proteomes" id="UP000266568">
    <property type="component" value="Unassembled WGS sequence"/>
</dbReference>
<keyword evidence="4" id="KW-1185">Reference proteome</keyword>
<dbReference type="InterPro" id="IPR001633">
    <property type="entry name" value="EAL_dom"/>
</dbReference>
<protein>
    <submittedName>
        <fullName evidence="3">Diguanylate cyclase/phosphodiesterase</fullName>
    </submittedName>
</protein>